<dbReference type="InterPro" id="IPR045682">
    <property type="entry name" value="DUF6193"/>
</dbReference>
<evidence type="ECO:0000313" key="2">
    <source>
        <dbReference type="Proteomes" id="UP001500897"/>
    </source>
</evidence>
<organism evidence="1 2">
    <name type="scientific">Kitasatospora saccharophila</name>
    <dbReference type="NCBI Taxonomy" id="407973"/>
    <lineage>
        <taxon>Bacteria</taxon>
        <taxon>Bacillati</taxon>
        <taxon>Actinomycetota</taxon>
        <taxon>Actinomycetes</taxon>
        <taxon>Kitasatosporales</taxon>
        <taxon>Streptomycetaceae</taxon>
        <taxon>Kitasatospora</taxon>
    </lineage>
</organism>
<protein>
    <recommendedName>
        <fullName evidence="3">ESAT-6 protein secretion system EspG family protein</fullName>
    </recommendedName>
</protein>
<dbReference type="Pfam" id="PF19692">
    <property type="entry name" value="DUF6193"/>
    <property type="match status" value="1"/>
</dbReference>
<evidence type="ECO:0000313" key="1">
    <source>
        <dbReference type="EMBL" id="GAA2106553.1"/>
    </source>
</evidence>
<accession>A0ABN2X785</accession>
<keyword evidence="2" id="KW-1185">Reference proteome</keyword>
<reference evidence="1 2" key="1">
    <citation type="journal article" date="2019" name="Int. J. Syst. Evol. Microbiol.">
        <title>The Global Catalogue of Microorganisms (GCM) 10K type strain sequencing project: providing services to taxonomists for standard genome sequencing and annotation.</title>
        <authorList>
            <consortium name="The Broad Institute Genomics Platform"/>
            <consortium name="The Broad Institute Genome Sequencing Center for Infectious Disease"/>
            <person name="Wu L."/>
            <person name="Ma J."/>
        </authorList>
    </citation>
    <scope>NUCLEOTIDE SEQUENCE [LARGE SCALE GENOMIC DNA]</scope>
    <source>
        <strain evidence="1 2">JCM 14559</strain>
    </source>
</reference>
<dbReference type="Proteomes" id="UP001500897">
    <property type="component" value="Unassembled WGS sequence"/>
</dbReference>
<comment type="caution">
    <text evidence="1">The sequence shown here is derived from an EMBL/GenBank/DDBJ whole genome shotgun (WGS) entry which is preliminary data.</text>
</comment>
<gene>
    <name evidence="1" type="ORF">GCM10009759_44910</name>
</gene>
<proteinExistence type="predicted"/>
<sequence length="274" mass="29997">MAGGWSVDSRRAGRAWRILDAMTEQPATEQSATERPATERPVIEQPADGYARHYPDLVRAGSLRAALGAALPADTPDRYPGSVRAEAGERSVSVTTAEGERAFRVRCSVRWVPMAAGRTDDLAAVAGAAAHWLRAVPVRELTDRWPFLGTSELAEAYERGDPVPARWAGLRAARPRPRYAAELRAFIEAAHAEPRLRALSPGMSMFWLTFSRRAEHPVCHDLPMVRALGGDRYEIRHGEGRREVREVDGVPDTLAAVLALLPADAVPEPCLPMI</sequence>
<evidence type="ECO:0008006" key="3">
    <source>
        <dbReference type="Google" id="ProtNLM"/>
    </source>
</evidence>
<name>A0ABN2X785_9ACTN</name>
<dbReference type="EMBL" id="BAAANS010000030">
    <property type="protein sequence ID" value="GAA2106553.1"/>
    <property type="molecule type" value="Genomic_DNA"/>
</dbReference>